<keyword evidence="7" id="KW-0106">Calcium</keyword>
<evidence type="ECO:0000256" key="15">
    <source>
        <dbReference type="SAM" id="Phobius"/>
    </source>
</evidence>
<dbReference type="GO" id="GO:0005743">
    <property type="term" value="C:mitochondrial inner membrane"/>
    <property type="evidence" value="ECO:0007669"/>
    <property type="project" value="UniProtKB-SubCell"/>
</dbReference>
<dbReference type="PANTHER" id="PTHR14009:SF1">
    <property type="entry name" value="MITOCHONDRIAL PROTON_CALCIUM EXCHANGER PROTEIN"/>
    <property type="match status" value="1"/>
</dbReference>
<dbReference type="InterPro" id="IPR018247">
    <property type="entry name" value="EF_Hand_1_Ca_BS"/>
</dbReference>
<evidence type="ECO:0000256" key="4">
    <source>
        <dbReference type="ARBA" id="ARBA00022449"/>
    </source>
</evidence>
<keyword evidence="8 15" id="KW-1133">Transmembrane helix</keyword>
<feature type="coiled-coil region" evidence="13">
    <location>
        <begin position="522"/>
        <end position="560"/>
    </location>
</feature>
<dbReference type="EMBL" id="BMAR01000053">
    <property type="protein sequence ID" value="GFR51700.1"/>
    <property type="molecule type" value="Genomic_DNA"/>
</dbReference>
<dbReference type="Proteomes" id="UP001054857">
    <property type="component" value="Unassembled WGS sequence"/>
</dbReference>
<protein>
    <recommendedName>
        <fullName evidence="3">Mitochondrial proton/calcium exchanger protein</fullName>
    </recommendedName>
    <alternativeName>
        <fullName evidence="11">Leucine zipper-EF-hand-containing transmembrane protein 1</fullName>
    </alternativeName>
</protein>
<dbReference type="AlphaFoldDB" id="A0AAD3E112"/>
<feature type="region of interest" description="Disordered" evidence="14">
    <location>
        <begin position="860"/>
        <end position="914"/>
    </location>
</feature>
<feature type="domain" description="EF-hand" evidence="16">
    <location>
        <begin position="783"/>
        <end position="818"/>
    </location>
</feature>
<evidence type="ECO:0000256" key="6">
    <source>
        <dbReference type="ARBA" id="ARBA00022792"/>
    </source>
</evidence>
<keyword evidence="5 15" id="KW-0812">Transmembrane</keyword>
<dbReference type="PROSITE" id="PS00018">
    <property type="entry name" value="EF_HAND_1"/>
    <property type="match status" value="1"/>
</dbReference>
<gene>
    <name evidence="18" type="ORF">Agub_g14144</name>
</gene>
<feature type="transmembrane region" description="Helical" evidence="15">
    <location>
        <begin position="255"/>
        <end position="278"/>
    </location>
</feature>
<evidence type="ECO:0000313" key="18">
    <source>
        <dbReference type="EMBL" id="GFR51700.1"/>
    </source>
</evidence>
<feature type="compositionally biased region" description="Low complexity" evidence="14">
    <location>
        <begin position="733"/>
        <end position="760"/>
    </location>
</feature>
<evidence type="ECO:0000256" key="5">
    <source>
        <dbReference type="ARBA" id="ARBA00022692"/>
    </source>
</evidence>
<evidence type="ECO:0000256" key="14">
    <source>
        <dbReference type="SAM" id="MobiDB-lite"/>
    </source>
</evidence>
<evidence type="ECO:0000256" key="12">
    <source>
        <dbReference type="PROSITE-ProRule" id="PRU01094"/>
    </source>
</evidence>
<feature type="compositionally biased region" description="Basic and acidic residues" evidence="14">
    <location>
        <begin position="882"/>
        <end position="901"/>
    </location>
</feature>
<keyword evidence="4" id="KW-0813">Transport</keyword>
<comment type="subcellular location">
    <subcellularLocation>
        <location evidence="1">Mitochondrion inner membrane</location>
        <topology evidence="1">Single-pass membrane protein</topology>
    </subcellularLocation>
</comment>
<evidence type="ECO:0000256" key="10">
    <source>
        <dbReference type="ARBA" id="ARBA00023136"/>
    </source>
</evidence>
<dbReference type="PROSITE" id="PS50222">
    <property type="entry name" value="EF_HAND_2"/>
    <property type="match status" value="1"/>
</dbReference>
<dbReference type="InterPro" id="IPR002048">
    <property type="entry name" value="EF_hand_dom"/>
</dbReference>
<evidence type="ECO:0000259" key="16">
    <source>
        <dbReference type="PROSITE" id="PS50222"/>
    </source>
</evidence>
<dbReference type="Gene3D" id="1.10.238.10">
    <property type="entry name" value="EF-hand"/>
    <property type="match status" value="1"/>
</dbReference>
<feature type="compositionally biased region" description="Low complexity" evidence="14">
    <location>
        <begin position="115"/>
        <end position="124"/>
    </location>
</feature>
<evidence type="ECO:0000259" key="17">
    <source>
        <dbReference type="PROSITE" id="PS51758"/>
    </source>
</evidence>
<proteinExistence type="inferred from homology"/>
<evidence type="ECO:0000256" key="3">
    <source>
        <dbReference type="ARBA" id="ARBA00020557"/>
    </source>
</evidence>
<name>A0AAD3E112_9CHLO</name>
<evidence type="ECO:0000256" key="7">
    <source>
        <dbReference type="ARBA" id="ARBA00022837"/>
    </source>
</evidence>
<evidence type="ECO:0000256" key="1">
    <source>
        <dbReference type="ARBA" id="ARBA00004434"/>
    </source>
</evidence>
<evidence type="ECO:0000256" key="8">
    <source>
        <dbReference type="ARBA" id="ARBA00022989"/>
    </source>
</evidence>
<accession>A0AAD3E112</accession>
<dbReference type="InterPro" id="IPR011992">
    <property type="entry name" value="EF-hand-dom_pair"/>
</dbReference>
<feature type="region of interest" description="Disordered" evidence="14">
    <location>
        <begin position="107"/>
        <end position="127"/>
    </location>
</feature>
<sequence length="914" mass="98467">MAFVRRSQPVWVLLGNAKPYGVLINLDVLQRGAKQPLGVLELLSTAADCSHQKQPTGPTCFPQLADQLRLLPPLARASLAAQSRGFHSSRLLSGPFQLTRPCLSAEKLPKHTSGPAAKPSASLPKAEDCDTAIREIEDLHWRLNQLERPSSLRGIGSQVKDVIVAIGNGLVAVVRFTATVPSRIERFRSMSKEEWQAKKSAMWTGFKHEAHHYWVGFKLLAYEVRVASTYALKAARGEELTRRERRQLTRTTADLFRLVPLVIIVVVPFLEFTLPLLLRLFPNMLPSTFEDKLKKEEEMKRRLSVKLELAKFLQDTVSEMAKDLQRTGKGKQAVTANELYEFLQKIRAGAAVENHEIIRFAQLFNDALTLDNLERVQLVSIAQFVGLSPFGTDQFLRNRLRARLQQIKHDDYEIEREGLENLTEDELRQACRARGMRAPFGEGAVPFMRRQLQDWLDLSLHRGLPSSLLLLSRAFTITASVKDVAAKKDLAYEKLKETLSVIPEEVVERVEFEALGGAKGGAKALAKKLEFLKREEELIKEEAKAAKAAAKDTAAAAKAATAKAATAKAAAAKAAPEAQPFTSAAAVGATGDMAAFAAEARAASAAAAAAEAAAFAPNGTVLSPGMAEAAQAAAAAAMGAALKPELDAALTVEALSDEEKAAKVAAAREARVSAILESLLSLAASSAVARERQLFMELVRNEMARLNRSIVEKTVGSSMAFSSAGLQVAGGAANGGAAANGSGPTRARTTESSTASGGEPNASKRLGDRVAKMLHSIELELDNVENKIGDRLQLLDADRDGVVSKQELQAAVMVLRQQLDPSDLDLLFEKLGLDPYDTASSSPIKLDELAAIVEQRRAAAAAERNSDEATKTKPSPAAGGSPKREGSKEGGKKSEGSKKTEAGANAEVVKIHTM</sequence>
<dbReference type="SUPFAM" id="SSF47473">
    <property type="entry name" value="EF-hand"/>
    <property type="match status" value="1"/>
</dbReference>
<keyword evidence="4" id="KW-0050">Antiport</keyword>
<feature type="region of interest" description="Disordered" evidence="14">
    <location>
        <begin position="733"/>
        <end position="766"/>
    </location>
</feature>
<organism evidence="18 19">
    <name type="scientific">Astrephomene gubernaculifera</name>
    <dbReference type="NCBI Taxonomy" id="47775"/>
    <lineage>
        <taxon>Eukaryota</taxon>
        <taxon>Viridiplantae</taxon>
        <taxon>Chlorophyta</taxon>
        <taxon>core chlorophytes</taxon>
        <taxon>Chlorophyceae</taxon>
        <taxon>CS clade</taxon>
        <taxon>Chlamydomonadales</taxon>
        <taxon>Astrephomenaceae</taxon>
        <taxon>Astrephomene</taxon>
    </lineage>
</organism>
<reference evidence="18 19" key="1">
    <citation type="journal article" date="2021" name="Sci. Rep.">
        <title>Genome sequencing of the multicellular alga Astrephomene provides insights into convergent evolution of germ-soma differentiation.</title>
        <authorList>
            <person name="Yamashita S."/>
            <person name="Yamamoto K."/>
            <person name="Matsuzaki R."/>
            <person name="Suzuki S."/>
            <person name="Yamaguchi H."/>
            <person name="Hirooka S."/>
            <person name="Minakuchi Y."/>
            <person name="Miyagishima S."/>
            <person name="Kawachi M."/>
            <person name="Toyoda A."/>
            <person name="Nozaki H."/>
        </authorList>
    </citation>
    <scope>NUCLEOTIDE SEQUENCE [LARGE SCALE GENOMIC DNA]</scope>
    <source>
        <strain evidence="18 19">NIES-4017</strain>
    </source>
</reference>
<dbReference type="GO" id="GO:0005509">
    <property type="term" value="F:calcium ion binding"/>
    <property type="evidence" value="ECO:0007669"/>
    <property type="project" value="InterPro"/>
</dbReference>
<evidence type="ECO:0000256" key="11">
    <source>
        <dbReference type="ARBA" id="ARBA00031360"/>
    </source>
</evidence>
<keyword evidence="10 15" id="KW-0472">Membrane</keyword>
<feature type="domain" description="Letm1 RBD" evidence="17">
    <location>
        <begin position="301"/>
        <end position="504"/>
    </location>
</feature>
<dbReference type="PANTHER" id="PTHR14009">
    <property type="entry name" value="LEUCINE ZIPPER-EF-HAND CONTAINING TRANSMEMBRANE PROTEIN"/>
    <property type="match status" value="1"/>
</dbReference>
<comment type="caution">
    <text evidence="18">The sequence shown here is derived from an EMBL/GenBank/DDBJ whole genome shotgun (WGS) entry which is preliminary data.</text>
</comment>
<keyword evidence="13" id="KW-0175">Coiled coil</keyword>
<keyword evidence="19" id="KW-1185">Reference proteome</keyword>
<dbReference type="Pfam" id="PF07766">
    <property type="entry name" value="LETM1_RBD"/>
    <property type="match status" value="1"/>
</dbReference>
<evidence type="ECO:0000313" key="19">
    <source>
        <dbReference type="Proteomes" id="UP001054857"/>
    </source>
</evidence>
<dbReference type="InterPro" id="IPR044202">
    <property type="entry name" value="LETM1/MDM38-like"/>
</dbReference>
<evidence type="ECO:0000256" key="9">
    <source>
        <dbReference type="ARBA" id="ARBA00023128"/>
    </source>
</evidence>
<keyword evidence="6" id="KW-0999">Mitochondrion inner membrane</keyword>
<evidence type="ECO:0000256" key="2">
    <source>
        <dbReference type="ARBA" id="ARBA00009584"/>
    </source>
</evidence>
<dbReference type="InterPro" id="IPR033122">
    <property type="entry name" value="LETM1-like_RBD"/>
</dbReference>
<comment type="similarity">
    <text evidence="2">Belongs to the LETM1 family.</text>
</comment>
<keyword evidence="9 12" id="KW-0496">Mitochondrion</keyword>
<dbReference type="GO" id="GO:0015297">
    <property type="term" value="F:antiporter activity"/>
    <property type="evidence" value="ECO:0007669"/>
    <property type="project" value="UniProtKB-KW"/>
</dbReference>
<dbReference type="GO" id="GO:0030003">
    <property type="term" value="P:intracellular monoatomic cation homeostasis"/>
    <property type="evidence" value="ECO:0007669"/>
    <property type="project" value="TreeGrafter"/>
</dbReference>
<dbReference type="GO" id="GO:0043022">
    <property type="term" value="F:ribosome binding"/>
    <property type="evidence" value="ECO:0007669"/>
    <property type="project" value="InterPro"/>
</dbReference>
<dbReference type="PROSITE" id="PS51758">
    <property type="entry name" value="LETM1_RBD"/>
    <property type="match status" value="1"/>
</dbReference>
<evidence type="ECO:0000256" key="13">
    <source>
        <dbReference type="SAM" id="Coils"/>
    </source>
</evidence>